<evidence type="ECO:0000313" key="7">
    <source>
        <dbReference type="EMBL" id="ESS68353.1"/>
    </source>
</evidence>
<evidence type="ECO:0000313" key="8">
    <source>
        <dbReference type="Proteomes" id="UP000017861"/>
    </source>
</evidence>
<dbReference type="Pfam" id="PF00004">
    <property type="entry name" value="AAA"/>
    <property type="match status" value="1"/>
</dbReference>
<dbReference type="Gene3D" id="3.40.50.300">
    <property type="entry name" value="P-loop containing nucleotide triphosphate hydrolases"/>
    <property type="match status" value="1"/>
</dbReference>
<keyword evidence="3" id="KW-0999">Mitochondrion inner membrane</keyword>
<comment type="caution">
    <text evidence="7">The sequence shown here is derived from an EMBL/GenBank/DDBJ whole genome shotgun (WGS) entry which is preliminary data.</text>
</comment>
<dbReference type="SUPFAM" id="SSF52540">
    <property type="entry name" value="P-loop containing nucleoside triphosphate hydrolases"/>
    <property type="match status" value="1"/>
</dbReference>
<feature type="domain" description="BCS1 N-terminal" evidence="6">
    <location>
        <begin position="142"/>
        <end position="323"/>
    </location>
</feature>
<name>V5BUW7_TRYCR</name>
<evidence type="ECO:0000256" key="1">
    <source>
        <dbReference type="ARBA" id="ARBA00004434"/>
    </source>
</evidence>
<evidence type="ECO:0000256" key="2">
    <source>
        <dbReference type="ARBA" id="ARBA00007448"/>
    </source>
</evidence>
<proteinExistence type="inferred from homology"/>
<dbReference type="GO" id="GO:0005524">
    <property type="term" value="F:ATP binding"/>
    <property type="evidence" value="ECO:0007669"/>
    <property type="project" value="InterPro"/>
</dbReference>
<organism evidence="7 8">
    <name type="scientific">Trypanosoma cruzi Dm28c</name>
    <dbReference type="NCBI Taxonomy" id="1416333"/>
    <lineage>
        <taxon>Eukaryota</taxon>
        <taxon>Discoba</taxon>
        <taxon>Euglenozoa</taxon>
        <taxon>Kinetoplastea</taxon>
        <taxon>Metakinetoplastina</taxon>
        <taxon>Trypanosomatida</taxon>
        <taxon>Trypanosomatidae</taxon>
        <taxon>Trypanosoma</taxon>
        <taxon>Schizotrypanum</taxon>
    </lineage>
</organism>
<keyword evidence="3" id="KW-0472">Membrane</keyword>
<dbReference type="SMART" id="SM01024">
    <property type="entry name" value="BCS1_N"/>
    <property type="match status" value="1"/>
</dbReference>
<dbReference type="InterPro" id="IPR003593">
    <property type="entry name" value="AAA+_ATPase"/>
</dbReference>
<reference evidence="7 8" key="1">
    <citation type="journal article" date="2014" name="Genome Announc.">
        <title>Trypanosoma cruzi Clone Dm28c Draft Genome Sequence.</title>
        <authorList>
            <person name="Grisard E.C."/>
            <person name="Teixeira S.M."/>
            <person name="de Almeida L.G."/>
            <person name="Stoco P.H."/>
            <person name="Gerber A.L."/>
            <person name="Talavera-Lopez C."/>
            <person name="Lima O.C."/>
            <person name="Andersson B."/>
            <person name="de Vasconcelos A.T."/>
        </authorList>
    </citation>
    <scope>NUCLEOTIDE SEQUENCE [LARGE SCALE GENOMIC DNA]</scope>
    <source>
        <strain evidence="7 8">Dm28c</strain>
    </source>
</reference>
<sequence>MRVFERQGRDVARETIIMWRRLSSGAASRLHVPSWGSMPQNSRHALELPDPQALLTSPTGLFAILSGRQRDTPPGSASMPLERNGEEGGRRRRKGRRLSPDGNRVSAGGSTGDGSHSGTVSSGAHHGTFFNREAASLALMILILTALWEVINSQKEHLVKKMREMLFLTLEVRSSREEFAMILDWMGRQPQGRRARNISLMPISIRDEMSGEEGRRDESVAGSEFVPGFGSHYMKFGNTRLWITRTMDNSKQYKSSSRLDREDEILELVFFSRDRNVVHEFMKEVRASWEEQSKGTVRLYLPNGWGNRWELLSKRLRRPLSTLYLPRDTIAVVDETKLFLRSRELYISLGVPWRRGYLFEGVPGTGKTSFILGLASELSLPIYLLSLQSKDLDDASLLGLINSVPPKSLLVIEDLENAIKAHSVHSPLRNEFPREIGEGRDSGVSLSALLNAIDGIASSEGRLLIITANDASRLPSPDALLRPGRVDRRVSFGPLDPESMKEMVKSFQSRSAEPLLKGAFTIWENGCLPTAAPTTPAELQNELLASIYRNGLTH</sequence>
<dbReference type="Proteomes" id="UP000017861">
    <property type="component" value="Unassembled WGS sequence"/>
</dbReference>
<dbReference type="EMBL" id="AYLP01000021">
    <property type="protein sequence ID" value="ESS68353.1"/>
    <property type="molecule type" value="Genomic_DNA"/>
</dbReference>
<dbReference type="Pfam" id="PF08740">
    <property type="entry name" value="BCS1_N"/>
    <property type="match status" value="1"/>
</dbReference>
<dbReference type="GO" id="GO:0016887">
    <property type="term" value="F:ATP hydrolysis activity"/>
    <property type="evidence" value="ECO:0007669"/>
    <property type="project" value="InterPro"/>
</dbReference>
<protein>
    <submittedName>
        <fullName evidence="7">ATP-dependent chaperone</fullName>
    </submittedName>
</protein>
<accession>V5BUW7</accession>
<evidence type="ECO:0000256" key="4">
    <source>
        <dbReference type="SAM" id="MobiDB-lite"/>
    </source>
</evidence>
<keyword evidence="3" id="KW-0496">Mitochondrion</keyword>
<gene>
    <name evidence="7" type="ORF">TCDM_02936</name>
</gene>
<dbReference type="AlphaFoldDB" id="V5BUW7"/>
<evidence type="ECO:0000259" key="6">
    <source>
        <dbReference type="SMART" id="SM01024"/>
    </source>
</evidence>
<comment type="subcellular location">
    <subcellularLocation>
        <location evidence="1">Mitochondrion inner membrane</location>
        <topology evidence="1">Single-pass membrane protein</topology>
    </subcellularLocation>
</comment>
<comment type="similarity">
    <text evidence="2">Belongs to the AAA ATPase family. BCS1 subfamily.</text>
</comment>
<dbReference type="SMART" id="SM00382">
    <property type="entry name" value="AAA"/>
    <property type="match status" value="1"/>
</dbReference>
<dbReference type="VEuPathDB" id="TriTrypDB:TCDM_02936"/>
<dbReference type="PANTHER" id="PTHR23070">
    <property type="entry name" value="BCS1 AAA-TYPE ATPASE"/>
    <property type="match status" value="1"/>
</dbReference>
<dbReference type="InterPro" id="IPR050747">
    <property type="entry name" value="Mitochondrial_chaperone_BCS1"/>
</dbReference>
<dbReference type="InterPro" id="IPR003959">
    <property type="entry name" value="ATPase_AAA_core"/>
</dbReference>
<feature type="region of interest" description="Disordered" evidence="4">
    <location>
        <begin position="66"/>
        <end position="121"/>
    </location>
</feature>
<evidence type="ECO:0000256" key="3">
    <source>
        <dbReference type="ARBA" id="ARBA00022792"/>
    </source>
</evidence>
<dbReference type="InterPro" id="IPR014851">
    <property type="entry name" value="BCS1_N"/>
</dbReference>
<feature type="domain" description="AAA+ ATPase" evidence="5">
    <location>
        <begin position="353"/>
        <end position="496"/>
    </location>
</feature>
<evidence type="ECO:0000259" key="5">
    <source>
        <dbReference type="SMART" id="SM00382"/>
    </source>
</evidence>
<dbReference type="InterPro" id="IPR027417">
    <property type="entry name" value="P-loop_NTPase"/>
</dbReference>
<dbReference type="GO" id="GO:0005743">
    <property type="term" value="C:mitochondrial inner membrane"/>
    <property type="evidence" value="ECO:0007669"/>
    <property type="project" value="UniProtKB-SubCell"/>
</dbReference>
<dbReference type="OrthoDB" id="10251412at2759"/>